<dbReference type="AlphaFoldDB" id="A0ABD2NMQ0"/>
<sequence>MNRDQWNFAYHPQSTSTNPANLFTLKINERTGKKKTKNKPPIYKTKVMRKSSSKLIRGINQKIHVVKNRIDVGKSLSSSVLLHMFTPVVNSSIPVSRSIITRYIKPKVIDLNSEKRRNIPCRFHNKKGTDFHKKEVKNTVIADSLFNLKFPLRRKNDAKAATRPSTNVTPKTTPDIRRPALAHSENHYSMLKDLKFAEELNSKRNNNFQKMISEIKTSELDYKYNNSSKSSTLEKTSIASKKIKKYKLAEVYIEGISRSFSFVYRTKYLKDLNPQLLDILPSMIIDGIGKENKHKTKTTEENGNIFEENQAEYKLVKTQRVENFVSKIPELDRNIRKKNKNFTLSHHNLRNRSVCDIDNLLGKTHVILEENIETEKSNESNYLKDQTETASRVNLNDLLEVNLENEELPMLTSVDKDDEKDIIKVVKKSTFTLLNHKMSQKSFHVIEKTIIDAESPEELSSKVSLLQKLSAQEKRCDENENSDIEKLLRDLLEEETSNDNVLNKELKVPPKYPCRCNFTISQDGSKNNSSAYETCQTHVSEDKHNLHRSSGNAKEDSEGSTKIGGVTTKQDEEKSKSNTVQRISDHSVLEKTFPESNEIIDSSTKAIKISGMNDSGSGSPKIESFDLTTSYIDDDLVEQLYEVRDFKCHSRSGDNVSLHHIASKISSFHETVASSSELLHNEREINLFKTWRQTRSETRKKHIRHNQARLSSRRRKWKSVPSILGLTISETFGMPQDTSDSMSTEMYWKKILTETEKTQSHRSEKFEALASNSTTISGVSMASSDLLGDRITDMAKKLREVKRASSEDISLKDILELLTENERDYVFDRVSNGKPDGYKEKQLSFTSPENIRNLNTKSSKLCRMSENSKRQLTLRKPDMELCSSTLNYLKSSTYSFEISKESFPDEGEMKYSDLLDTQLF</sequence>
<evidence type="ECO:0000256" key="1">
    <source>
        <dbReference type="SAM" id="Coils"/>
    </source>
</evidence>
<keyword evidence="4" id="KW-1185">Reference proteome</keyword>
<proteinExistence type="predicted"/>
<organism evidence="3 4">
    <name type="scientific">Cryptolaemus montrouzieri</name>
    <dbReference type="NCBI Taxonomy" id="559131"/>
    <lineage>
        <taxon>Eukaryota</taxon>
        <taxon>Metazoa</taxon>
        <taxon>Ecdysozoa</taxon>
        <taxon>Arthropoda</taxon>
        <taxon>Hexapoda</taxon>
        <taxon>Insecta</taxon>
        <taxon>Pterygota</taxon>
        <taxon>Neoptera</taxon>
        <taxon>Endopterygota</taxon>
        <taxon>Coleoptera</taxon>
        <taxon>Polyphaga</taxon>
        <taxon>Cucujiformia</taxon>
        <taxon>Coccinelloidea</taxon>
        <taxon>Coccinellidae</taxon>
        <taxon>Scymninae</taxon>
        <taxon>Scymnini</taxon>
        <taxon>Cryptolaemus</taxon>
    </lineage>
</organism>
<evidence type="ECO:0000313" key="3">
    <source>
        <dbReference type="EMBL" id="KAL3279991.1"/>
    </source>
</evidence>
<gene>
    <name evidence="3" type="ORF">HHI36_017497</name>
</gene>
<feature type="coiled-coil region" evidence="1">
    <location>
        <begin position="474"/>
        <end position="504"/>
    </location>
</feature>
<feature type="compositionally biased region" description="Polar residues" evidence="2">
    <location>
        <begin position="163"/>
        <end position="172"/>
    </location>
</feature>
<accession>A0ABD2NMQ0</accession>
<dbReference type="EMBL" id="JABFTP020000124">
    <property type="protein sequence ID" value="KAL3279991.1"/>
    <property type="molecule type" value="Genomic_DNA"/>
</dbReference>
<protein>
    <submittedName>
        <fullName evidence="3">Uncharacterized protein</fullName>
    </submittedName>
</protein>
<feature type="region of interest" description="Disordered" evidence="2">
    <location>
        <begin position="540"/>
        <end position="579"/>
    </location>
</feature>
<evidence type="ECO:0000313" key="4">
    <source>
        <dbReference type="Proteomes" id="UP001516400"/>
    </source>
</evidence>
<reference evidence="3 4" key="1">
    <citation type="journal article" date="2021" name="BMC Biol.">
        <title>Horizontally acquired antibacterial genes associated with adaptive radiation of ladybird beetles.</title>
        <authorList>
            <person name="Li H.S."/>
            <person name="Tang X.F."/>
            <person name="Huang Y.H."/>
            <person name="Xu Z.Y."/>
            <person name="Chen M.L."/>
            <person name="Du X.Y."/>
            <person name="Qiu B.Y."/>
            <person name="Chen P.T."/>
            <person name="Zhang W."/>
            <person name="Slipinski A."/>
            <person name="Escalona H.E."/>
            <person name="Waterhouse R.M."/>
            <person name="Zwick A."/>
            <person name="Pang H."/>
        </authorList>
    </citation>
    <scope>NUCLEOTIDE SEQUENCE [LARGE SCALE GENOMIC DNA]</scope>
    <source>
        <strain evidence="3">SYSU2018</strain>
    </source>
</reference>
<name>A0ABD2NMQ0_9CUCU</name>
<dbReference type="Proteomes" id="UP001516400">
    <property type="component" value="Unassembled WGS sequence"/>
</dbReference>
<comment type="caution">
    <text evidence="3">The sequence shown here is derived from an EMBL/GenBank/DDBJ whole genome shotgun (WGS) entry which is preliminary data.</text>
</comment>
<evidence type="ECO:0000256" key="2">
    <source>
        <dbReference type="SAM" id="MobiDB-lite"/>
    </source>
</evidence>
<keyword evidence="1" id="KW-0175">Coiled coil</keyword>
<feature type="region of interest" description="Disordered" evidence="2">
    <location>
        <begin position="157"/>
        <end position="176"/>
    </location>
</feature>